<accession>A0A9D2HZK0</accession>
<evidence type="ECO:0000256" key="1">
    <source>
        <dbReference type="ARBA" id="ARBA00022908"/>
    </source>
</evidence>
<name>A0A9D2HZK0_9LACT</name>
<protein>
    <submittedName>
        <fullName evidence="8">Recombinase family protein</fullName>
    </submittedName>
</protein>
<dbReference type="PANTHER" id="PTHR30461:SF23">
    <property type="entry name" value="DNA RECOMBINASE-RELATED"/>
    <property type="match status" value="1"/>
</dbReference>
<comment type="caution">
    <text evidence="8">The sequence shown here is derived from an EMBL/GenBank/DDBJ whole genome shotgun (WGS) entry which is preliminary data.</text>
</comment>
<dbReference type="InterPro" id="IPR036162">
    <property type="entry name" value="Resolvase-like_N_sf"/>
</dbReference>
<keyword evidence="1" id="KW-0229">DNA integration</keyword>
<dbReference type="Pfam" id="PF07508">
    <property type="entry name" value="Recombinase"/>
    <property type="match status" value="1"/>
</dbReference>
<sequence length="351" mass="40485">MTTALYLRVSTQEQNEHGYSIKAQEDKLRSYANAKSLNDIQVYNDGGYSGSNMNRPALTKLLRDVENGEVDTILIYKLDRLSRSQKDTLYMIEELFIKHDTALISLSESFDTSTAFGRAMVGILSVFAQLERENFRERSRLGMIQRAKEGKWCGFGYKGTMFGYDYVNGELVVNEYEAMLVKKIYELYIDGYGVAKIYKYLNKHYPNVINSTNGVKNVLERIVYTGKVKYLNEVYEGNHEAIISEKTYNQVQAMKKSRNNKAKSDVVYMLTGVLQCGCCGYKAQGTVSSSRYKDKVYTRRYYKCNTNKRNNVLGRNERCELKSIRKETLEKEVIDQLKNIDIDLKIQNIQD</sequence>
<organism evidence="8 9">
    <name type="scientific">Candidatus Jeotgalibaca merdavium</name>
    <dbReference type="NCBI Taxonomy" id="2838627"/>
    <lineage>
        <taxon>Bacteria</taxon>
        <taxon>Bacillati</taxon>
        <taxon>Bacillota</taxon>
        <taxon>Bacilli</taxon>
        <taxon>Lactobacillales</taxon>
        <taxon>Carnobacteriaceae</taxon>
        <taxon>Jeotgalibaca</taxon>
    </lineage>
</organism>
<dbReference type="Proteomes" id="UP000886856">
    <property type="component" value="Unassembled WGS sequence"/>
</dbReference>
<dbReference type="PROSITE" id="PS51737">
    <property type="entry name" value="RECOMBINASE_DNA_BIND"/>
    <property type="match status" value="1"/>
</dbReference>
<evidence type="ECO:0000313" key="8">
    <source>
        <dbReference type="EMBL" id="HJA90501.1"/>
    </source>
</evidence>
<dbReference type="EMBL" id="DWYW01000157">
    <property type="protein sequence ID" value="HJA90501.1"/>
    <property type="molecule type" value="Genomic_DNA"/>
</dbReference>
<dbReference type="InterPro" id="IPR050639">
    <property type="entry name" value="SSR_resolvase"/>
</dbReference>
<gene>
    <name evidence="8" type="ORF">H9948_06890</name>
</gene>
<feature type="non-terminal residue" evidence="8">
    <location>
        <position position="351"/>
    </location>
</feature>
<dbReference type="PROSITE" id="PS00397">
    <property type="entry name" value="RECOMBINASES_1"/>
    <property type="match status" value="1"/>
</dbReference>
<dbReference type="AlphaFoldDB" id="A0A9D2HZK0"/>
<evidence type="ECO:0000256" key="5">
    <source>
        <dbReference type="PROSITE-ProRule" id="PRU10137"/>
    </source>
</evidence>
<dbReference type="CDD" id="cd00338">
    <property type="entry name" value="Ser_Recombinase"/>
    <property type="match status" value="1"/>
</dbReference>
<feature type="active site" description="O-(5'-phospho-DNA)-serine intermediate" evidence="4 5">
    <location>
        <position position="10"/>
    </location>
</feature>
<dbReference type="SMART" id="SM00857">
    <property type="entry name" value="Resolvase"/>
    <property type="match status" value="1"/>
</dbReference>
<dbReference type="Pfam" id="PF00239">
    <property type="entry name" value="Resolvase"/>
    <property type="match status" value="1"/>
</dbReference>
<dbReference type="GO" id="GO:0000150">
    <property type="term" value="F:DNA strand exchange activity"/>
    <property type="evidence" value="ECO:0007669"/>
    <property type="project" value="InterPro"/>
</dbReference>
<dbReference type="GO" id="GO:0015074">
    <property type="term" value="P:DNA integration"/>
    <property type="evidence" value="ECO:0007669"/>
    <property type="project" value="UniProtKB-KW"/>
</dbReference>
<dbReference type="InterPro" id="IPR038109">
    <property type="entry name" value="DNA_bind_recomb_sf"/>
</dbReference>
<dbReference type="Pfam" id="PF13408">
    <property type="entry name" value="Zn_ribbon_recom"/>
    <property type="match status" value="1"/>
</dbReference>
<feature type="domain" description="Resolvase/invertase-type recombinase catalytic" evidence="6">
    <location>
        <begin position="2"/>
        <end position="150"/>
    </location>
</feature>
<dbReference type="SUPFAM" id="SSF53041">
    <property type="entry name" value="Resolvase-like"/>
    <property type="match status" value="1"/>
</dbReference>
<dbReference type="InterPro" id="IPR006119">
    <property type="entry name" value="Resolv_N"/>
</dbReference>
<keyword evidence="3" id="KW-0233">DNA recombination</keyword>
<evidence type="ECO:0000259" key="6">
    <source>
        <dbReference type="PROSITE" id="PS51736"/>
    </source>
</evidence>
<evidence type="ECO:0000313" key="9">
    <source>
        <dbReference type="Proteomes" id="UP000886856"/>
    </source>
</evidence>
<dbReference type="Gene3D" id="3.90.1750.20">
    <property type="entry name" value="Putative Large Serine Recombinase, Chain B, Domain 2"/>
    <property type="match status" value="1"/>
</dbReference>
<reference evidence="8" key="2">
    <citation type="submission" date="2021-04" db="EMBL/GenBank/DDBJ databases">
        <authorList>
            <person name="Gilroy R."/>
        </authorList>
    </citation>
    <scope>NUCLEOTIDE SEQUENCE</scope>
    <source>
        <strain evidence="8">CHK171-505</strain>
    </source>
</reference>
<dbReference type="PANTHER" id="PTHR30461">
    <property type="entry name" value="DNA-INVERTASE FROM LAMBDOID PROPHAGE"/>
    <property type="match status" value="1"/>
</dbReference>
<evidence type="ECO:0000256" key="4">
    <source>
        <dbReference type="PIRSR" id="PIRSR606118-50"/>
    </source>
</evidence>
<dbReference type="GO" id="GO:0003677">
    <property type="term" value="F:DNA binding"/>
    <property type="evidence" value="ECO:0007669"/>
    <property type="project" value="UniProtKB-KW"/>
</dbReference>
<dbReference type="PROSITE" id="PS51736">
    <property type="entry name" value="RECOMBINASES_3"/>
    <property type="match status" value="1"/>
</dbReference>
<dbReference type="InterPro" id="IPR025827">
    <property type="entry name" value="Zn_ribbon_recom_dom"/>
</dbReference>
<feature type="domain" description="Recombinase" evidence="7">
    <location>
        <begin position="161"/>
        <end position="261"/>
    </location>
</feature>
<evidence type="ECO:0000256" key="3">
    <source>
        <dbReference type="ARBA" id="ARBA00023172"/>
    </source>
</evidence>
<evidence type="ECO:0000256" key="2">
    <source>
        <dbReference type="ARBA" id="ARBA00023125"/>
    </source>
</evidence>
<dbReference type="InterPro" id="IPR006118">
    <property type="entry name" value="Recombinase_CS"/>
</dbReference>
<keyword evidence="2" id="KW-0238">DNA-binding</keyword>
<dbReference type="Gene3D" id="3.40.50.1390">
    <property type="entry name" value="Resolvase, N-terminal catalytic domain"/>
    <property type="match status" value="1"/>
</dbReference>
<dbReference type="InterPro" id="IPR011109">
    <property type="entry name" value="DNA_bind_recombinase_dom"/>
</dbReference>
<evidence type="ECO:0000259" key="7">
    <source>
        <dbReference type="PROSITE" id="PS51737"/>
    </source>
</evidence>
<proteinExistence type="predicted"/>
<reference evidence="8" key="1">
    <citation type="journal article" date="2021" name="PeerJ">
        <title>Extensive microbial diversity within the chicken gut microbiome revealed by metagenomics and culture.</title>
        <authorList>
            <person name="Gilroy R."/>
            <person name="Ravi A."/>
            <person name="Getino M."/>
            <person name="Pursley I."/>
            <person name="Horton D.L."/>
            <person name="Alikhan N.F."/>
            <person name="Baker D."/>
            <person name="Gharbi K."/>
            <person name="Hall N."/>
            <person name="Watson M."/>
            <person name="Adriaenssens E.M."/>
            <person name="Foster-Nyarko E."/>
            <person name="Jarju S."/>
            <person name="Secka A."/>
            <person name="Antonio M."/>
            <person name="Oren A."/>
            <person name="Chaudhuri R.R."/>
            <person name="La Ragione R."/>
            <person name="Hildebrand F."/>
            <person name="Pallen M.J."/>
        </authorList>
    </citation>
    <scope>NUCLEOTIDE SEQUENCE</scope>
    <source>
        <strain evidence="8">CHK171-505</strain>
    </source>
</reference>